<dbReference type="Proteomes" id="UP000649739">
    <property type="component" value="Unassembled WGS sequence"/>
</dbReference>
<dbReference type="EMBL" id="BMQB01000011">
    <property type="protein sequence ID" value="GGK07098.1"/>
    <property type="molecule type" value="Genomic_DNA"/>
</dbReference>
<proteinExistence type="predicted"/>
<keyword evidence="2" id="KW-1185">Reference proteome</keyword>
<dbReference type="RefSeq" id="WP_229784292.1">
    <property type="nucleotide sequence ID" value="NZ_BMQB01000011.1"/>
</dbReference>
<comment type="caution">
    <text evidence="1">The sequence shown here is derived from an EMBL/GenBank/DDBJ whole genome shotgun (WGS) entry which is preliminary data.</text>
</comment>
<sequence>METPTACLKVTNAAEVALYERMFANLQAAAVHGRGARRLIAAAMDEVYDGDPL</sequence>
<dbReference type="AlphaFoldDB" id="A0A8J3FC18"/>
<name>A0A8J3FC18_9ACTN</name>
<reference evidence="1" key="1">
    <citation type="journal article" date="2014" name="Int. J. Syst. Evol. Microbiol.">
        <title>Complete genome sequence of Corynebacterium casei LMG S-19264T (=DSM 44701T), isolated from a smear-ripened cheese.</title>
        <authorList>
            <consortium name="US DOE Joint Genome Institute (JGI-PGF)"/>
            <person name="Walter F."/>
            <person name="Albersmeier A."/>
            <person name="Kalinowski J."/>
            <person name="Ruckert C."/>
        </authorList>
    </citation>
    <scope>NUCLEOTIDE SEQUENCE</scope>
    <source>
        <strain evidence="1">JCM 3090</strain>
    </source>
</reference>
<evidence type="ECO:0000313" key="2">
    <source>
        <dbReference type="Proteomes" id="UP000649739"/>
    </source>
</evidence>
<reference evidence="1" key="2">
    <citation type="submission" date="2020-09" db="EMBL/GenBank/DDBJ databases">
        <authorList>
            <person name="Sun Q."/>
            <person name="Ohkuma M."/>
        </authorList>
    </citation>
    <scope>NUCLEOTIDE SEQUENCE</scope>
    <source>
        <strain evidence="1">JCM 3090</strain>
    </source>
</reference>
<protein>
    <submittedName>
        <fullName evidence="1">Uncharacterized protein</fullName>
    </submittedName>
</protein>
<gene>
    <name evidence="1" type="ORF">GCM10010123_41130</name>
</gene>
<organism evidence="1 2">
    <name type="scientific">Pilimelia anulata</name>
    <dbReference type="NCBI Taxonomy" id="53371"/>
    <lineage>
        <taxon>Bacteria</taxon>
        <taxon>Bacillati</taxon>
        <taxon>Actinomycetota</taxon>
        <taxon>Actinomycetes</taxon>
        <taxon>Micromonosporales</taxon>
        <taxon>Micromonosporaceae</taxon>
        <taxon>Pilimelia</taxon>
    </lineage>
</organism>
<accession>A0A8J3FC18</accession>
<evidence type="ECO:0000313" key="1">
    <source>
        <dbReference type="EMBL" id="GGK07098.1"/>
    </source>
</evidence>